<proteinExistence type="predicted"/>
<reference evidence="2 3" key="1">
    <citation type="submission" date="2019-09" db="EMBL/GenBank/DDBJ databases">
        <title>Genome sequencing of strain KACC 21233.</title>
        <authorList>
            <person name="Heo J."/>
            <person name="Kim S.-J."/>
            <person name="Kim J.-S."/>
            <person name="Hong S.-B."/>
            <person name="Kwon S.-W."/>
        </authorList>
    </citation>
    <scope>NUCLEOTIDE SEQUENCE [LARGE SCALE GENOMIC DNA]</scope>
    <source>
        <strain evidence="2 3">KACC 21233</strain>
    </source>
</reference>
<organism evidence="2 3">
    <name type="scientific">Acetobacter vaccinii</name>
    <dbReference type="NCBI Taxonomy" id="2592655"/>
    <lineage>
        <taxon>Bacteria</taxon>
        <taxon>Pseudomonadati</taxon>
        <taxon>Pseudomonadota</taxon>
        <taxon>Alphaproteobacteria</taxon>
        <taxon>Acetobacterales</taxon>
        <taxon>Acetobacteraceae</taxon>
        <taxon>Acetobacter</taxon>
    </lineage>
</organism>
<dbReference type="Proteomes" id="UP000324536">
    <property type="component" value="Chromosome"/>
</dbReference>
<dbReference type="RefSeq" id="WP_149277920.1">
    <property type="nucleotide sequence ID" value="NZ_CP043506.1"/>
</dbReference>
<evidence type="ECO:0000313" key="2">
    <source>
        <dbReference type="EMBL" id="QEO16479.1"/>
    </source>
</evidence>
<evidence type="ECO:0000313" key="3">
    <source>
        <dbReference type="Proteomes" id="UP000324536"/>
    </source>
</evidence>
<sequence length="1076" mass="114060">MTSNGQDTPASTGAKIRRIMLGCACALVGVPMVGAASVMVGMVFGPVPITPFVRPFLPLTVIPAEPGRPPHARLWLGRATLRWNILRDGLDAPVALSLGKLRIAGATGQTSTIGLLEITLEPHALLQGVFAPRVLNIHNAHLALRRGHDGTIGLDFDPAPDTLPQGDNTPLTLSALEHACVDDTTVTMNDQLTGTHWTAAPMTADLHLHTAGGHQGVVGTAAMAITPDNQPDRTMRLTASGTPTDKGIVWRLTTSPLTLTTFANIQPALATMDVPFSLSAEAQLVAAPATPWLLPGSLTVRAKIGAGHLAAGGSTYQTDHGTLGIRMVLDHSAAKTVPMRARLLDTELVLRHPLHPTDPDHELTVRLGGWLDASDLLHPTHVTGALDTDIPQVAFTDLDQYWPSHAAKGGKAWVNENITAGMASGLHTQVRLASTHGWNALKIAGLDGSLEGKGLTVYWLRPITPLQGMNARLEIHDLDTLTIDFQDGYQQVGTHGRIAAGPGRMTISGLSEKDQTGTITSALAGRLDTILALLAEPRLHLLSRHPLDVTNPRGKAAITLKLTLPLISRVKIDDMTINAHADITNAALGNVVAGRGITNGRFTLDTSTDGLSLSGTGTVSGLPSTLSYSTDFRHVGPQETLEQAHLTSRLTPATVAAAGFDTGDHFDGSANLDVAYLQTGDHHGTVKIGLDLAPALIRIPLWHKAAGRPAKASATLGLDHGHIASVENINASGPDLSIQGQAQMRPKQPPELIISSFRVARSVGRARLVLPAQPHGMIHVGVQAESLDLSPFVSGDLTNPKPEKKTKPSPGYHVPEAATGKLHGPPGLAWAIDVTAKNLWYAQNKPPLRGISAYFEDNGLRLERMRFSMRAPTPVSMTLAPKGQKRALNATIPDMGAFLAAFNILPDVRGGRASLVGTFDDSQASAPFSGQLSVSPFVLTKAPTALRVARNISFYGWLASQDTSTFEITHLTMPVTFEDGTLNIHDARTGNTALGATLEGAVNLERNSIDLQGTVVPLFAINKLPGKLPGIGRLFSPETDGGLLALTFGISGKLEDPTLHINPYSILLPGMLRRMF</sequence>
<dbReference type="OrthoDB" id="7161641at2"/>
<keyword evidence="1" id="KW-0472">Membrane</keyword>
<gene>
    <name evidence="2" type="ORF">FLP30_00825</name>
</gene>
<evidence type="ECO:0000256" key="1">
    <source>
        <dbReference type="SAM" id="Phobius"/>
    </source>
</evidence>
<keyword evidence="1" id="KW-0812">Transmembrane</keyword>
<protein>
    <submittedName>
        <fullName evidence="2">DUF3971 domain-containing protein</fullName>
    </submittedName>
</protein>
<keyword evidence="3" id="KW-1185">Reference proteome</keyword>
<accession>A0A5C1YML7</accession>
<keyword evidence="1" id="KW-1133">Transmembrane helix</keyword>
<dbReference type="KEGG" id="acek:FLP30_00825"/>
<dbReference type="EMBL" id="CP043506">
    <property type="protein sequence ID" value="QEO16479.1"/>
    <property type="molecule type" value="Genomic_DNA"/>
</dbReference>
<feature type="transmembrane region" description="Helical" evidence="1">
    <location>
        <begin position="21"/>
        <end position="44"/>
    </location>
</feature>
<dbReference type="AlphaFoldDB" id="A0A5C1YML7"/>
<name>A0A5C1YML7_9PROT</name>